<dbReference type="EMBL" id="BOQT01000002">
    <property type="protein sequence ID" value="GIN19609.1"/>
    <property type="molecule type" value="Genomic_DNA"/>
</dbReference>
<name>A0ABQ4K1H0_9BACI</name>
<accession>A0ABQ4K1H0</accession>
<evidence type="ECO:0000313" key="2">
    <source>
        <dbReference type="Proteomes" id="UP000680279"/>
    </source>
</evidence>
<sequence length="45" mass="5179">MNAGLGSDNSLKSLLDFTESRFRFHDLYGVEIGRSSWRMVSFHTL</sequence>
<dbReference type="Proteomes" id="UP000680279">
    <property type="component" value="Unassembled WGS sequence"/>
</dbReference>
<protein>
    <submittedName>
        <fullName evidence="1">Uncharacterized protein</fullName>
    </submittedName>
</protein>
<keyword evidence="2" id="KW-1185">Reference proteome</keyword>
<gene>
    <name evidence="1" type="ORF">J1TS3_07430</name>
</gene>
<proteinExistence type="predicted"/>
<evidence type="ECO:0000313" key="1">
    <source>
        <dbReference type="EMBL" id="GIN19609.1"/>
    </source>
</evidence>
<comment type="caution">
    <text evidence="1">The sequence shown here is derived from an EMBL/GenBank/DDBJ whole genome shotgun (WGS) entry which is preliminary data.</text>
</comment>
<reference evidence="1 2" key="1">
    <citation type="submission" date="2021-03" db="EMBL/GenBank/DDBJ databases">
        <title>Antimicrobial resistance genes in bacteria isolated from Japanese honey, and their potential for conferring macrolide and lincosamide resistance in the American foulbrood pathogen Paenibacillus larvae.</title>
        <authorList>
            <person name="Okamoto M."/>
            <person name="Kumagai M."/>
            <person name="Kanamori H."/>
            <person name="Takamatsu D."/>
        </authorList>
    </citation>
    <scope>NUCLEOTIDE SEQUENCE [LARGE SCALE GENOMIC DNA]</scope>
    <source>
        <strain evidence="1 2">J1TS3</strain>
    </source>
</reference>
<organism evidence="1 2">
    <name type="scientific">Siminovitchia fordii</name>
    <dbReference type="NCBI Taxonomy" id="254759"/>
    <lineage>
        <taxon>Bacteria</taxon>
        <taxon>Bacillati</taxon>
        <taxon>Bacillota</taxon>
        <taxon>Bacilli</taxon>
        <taxon>Bacillales</taxon>
        <taxon>Bacillaceae</taxon>
        <taxon>Siminovitchia</taxon>
    </lineage>
</organism>